<evidence type="ECO:0000259" key="6">
    <source>
        <dbReference type="Pfam" id="PF09762"/>
    </source>
</evidence>
<feature type="domain" description="CCDC93 coiled-coil" evidence="6">
    <location>
        <begin position="155"/>
        <end position="540"/>
    </location>
</feature>
<feature type="compositionally biased region" description="Basic and acidic residues" evidence="5">
    <location>
        <begin position="216"/>
        <end position="225"/>
    </location>
</feature>
<dbReference type="InterPro" id="IPR039116">
    <property type="entry name" value="CCDC93"/>
</dbReference>
<dbReference type="GO" id="GO:0006893">
    <property type="term" value="P:Golgi to plasma membrane transport"/>
    <property type="evidence" value="ECO:0007669"/>
    <property type="project" value="TreeGrafter"/>
</dbReference>
<dbReference type="Proteomes" id="UP000245119">
    <property type="component" value="Linkage Group LG5"/>
</dbReference>
<evidence type="ECO:0000313" key="9">
    <source>
        <dbReference type="Proteomes" id="UP000245119"/>
    </source>
</evidence>
<keyword evidence="3 4" id="KW-0175">Coiled coil</keyword>
<feature type="domain" description="CCDC93 N-terminal" evidence="7">
    <location>
        <begin position="66"/>
        <end position="109"/>
    </location>
</feature>
<evidence type="ECO:0000256" key="1">
    <source>
        <dbReference type="ARBA" id="ARBA00007219"/>
    </source>
</evidence>
<evidence type="ECO:0000256" key="2">
    <source>
        <dbReference type="ARBA" id="ARBA00016765"/>
    </source>
</evidence>
<dbReference type="InterPro" id="IPR048747">
    <property type="entry name" value="CCDC93_N"/>
</dbReference>
<accession>A0A2T7PAS3</accession>
<feature type="compositionally biased region" description="Basic and acidic residues" evidence="5">
    <location>
        <begin position="10"/>
        <end position="24"/>
    </location>
</feature>
<dbReference type="STRING" id="400727.A0A2T7PAS3"/>
<dbReference type="EMBL" id="PZQS01000005">
    <property type="protein sequence ID" value="PVD30507.1"/>
    <property type="molecule type" value="Genomic_DNA"/>
</dbReference>
<dbReference type="Pfam" id="PF21673">
    <property type="entry name" value="CCDC93_N"/>
    <property type="match status" value="1"/>
</dbReference>
<evidence type="ECO:0000313" key="8">
    <source>
        <dbReference type="EMBL" id="PVD30507.1"/>
    </source>
</evidence>
<feature type="coiled-coil region" evidence="4">
    <location>
        <begin position="383"/>
        <end position="449"/>
    </location>
</feature>
<protein>
    <recommendedName>
        <fullName evidence="2">Coiled-coil domain-containing protein 93</fullName>
    </recommendedName>
</protein>
<feature type="region of interest" description="Disordered" evidence="5">
    <location>
        <begin position="1"/>
        <end position="24"/>
    </location>
</feature>
<dbReference type="AlphaFoldDB" id="A0A2T7PAS3"/>
<comment type="similarity">
    <text evidence="1">Belongs to the CCDC93 family.</text>
</comment>
<feature type="region of interest" description="Disordered" evidence="5">
    <location>
        <begin position="193"/>
        <end position="225"/>
    </location>
</feature>
<sequence length="557" mass="64650">MKEVGQVLGRDLERERGRDSPRGRHMTEVKMAASVFAGRSRTGSSRLPVQIDVDGNEAEARRIFFALTEKIVAVLPRMKCPHNIEPHQIQGLDFIHIYPVVQWLVKRAIETREEMGDFIRAFSVSQFSKHYSTPEDLAFEAVKSKAVTTVNSVKDVYRPQRRYKRHDADKLYDEETRVHSTLLEYGRRYGVGRSEKEEEEEKASKKRSVAAGLAGKETEKEIDLQEEEERRIKALMSSMSATGIQEGRLTASAVGSIVGMQSQQIQQIASEYANKQVEIEQIEKSERIGGAQQHKRITAALNKQIEQQHSRLIEIQTKHDELHKAYLETQEKLKEVQERGAVIDKEMEKLTVIETEENQSILTSLRSLVALNESLKKQEQEFKAHCKDEMARLKDNIEHLKHETDEADSDDKQRAELVNRQYEADKEKLHKIRLLLARKNREIALLQRKIDEVPSRAELSQYQRRFVELYNQVSSTHRETKQFYTLYNTLDDAKRYISKEVSIVIDEYYNLAMSSPANKEQFLKQFEQIVEGIKQNREKYPDYEDLVGMLPEREKIT</sequence>
<reference evidence="8 9" key="1">
    <citation type="submission" date="2018-04" db="EMBL/GenBank/DDBJ databases">
        <title>The genome of golden apple snail Pomacea canaliculata provides insight into stress tolerance and invasive adaptation.</title>
        <authorList>
            <person name="Liu C."/>
            <person name="Liu B."/>
            <person name="Ren Y."/>
            <person name="Zhang Y."/>
            <person name="Wang H."/>
            <person name="Li S."/>
            <person name="Jiang F."/>
            <person name="Yin L."/>
            <person name="Zhang G."/>
            <person name="Qian W."/>
            <person name="Fan W."/>
        </authorList>
    </citation>
    <scope>NUCLEOTIDE SEQUENCE [LARGE SCALE GENOMIC DNA]</scope>
    <source>
        <strain evidence="8">SZHN2017</strain>
        <tissue evidence="8">Muscle</tissue>
    </source>
</reference>
<dbReference type="InterPro" id="IPR019159">
    <property type="entry name" value="CCDC93_CC"/>
</dbReference>
<organism evidence="8 9">
    <name type="scientific">Pomacea canaliculata</name>
    <name type="common">Golden apple snail</name>
    <dbReference type="NCBI Taxonomy" id="400727"/>
    <lineage>
        <taxon>Eukaryota</taxon>
        <taxon>Metazoa</taxon>
        <taxon>Spiralia</taxon>
        <taxon>Lophotrochozoa</taxon>
        <taxon>Mollusca</taxon>
        <taxon>Gastropoda</taxon>
        <taxon>Caenogastropoda</taxon>
        <taxon>Architaenioglossa</taxon>
        <taxon>Ampullarioidea</taxon>
        <taxon>Ampullariidae</taxon>
        <taxon>Pomacea</taxon>
    </lineage>
</organism>
<dbReference type="PANTHER" id="PTHR16441">
    <property type="entry name" value="FIDIPIDINE"/>
    <property type="match status" value="1"/>
</dbReference>
<evidence type="ECO:0000256" key="4">
    <source>
        <dbReference type="SAM" id="Coils"/>
    </source>
</evidence>
<evidence type="ECO:0000259" key="7">
    <source>
        <dbReference type="Pfam" id="PF21673"/>
    </source>
</evidence>
<dbReference type="OrthoDB" id="16092at2759"/>
<proteinExistence type="inferred from homology"/>
<dbReference type="Pfam" id="PF09762">
    <property type="entry name" value="CCDC93_CC"/>
    <property type="match status" value="1"/>
</dbReference>
<name>A0A2T7PAS3_POMCA</name>
<gene>
    <name evidence="8" type="ORF">C0Q70_09774</name>
</gene>
<evidence type="ECO:0000256" key="3">
    <source>
        <dbReference type="ARBA" id="ARBA00023054"/>
    </source>
</evidence>
<dbReference type="PANTHER" id="PTHR16441:SF0">
    <property type="entry name" value="COILED-COIL DOMAIN-CONTAINING PROTEIN 93"/>
    <property type="match status" value="1"/>
</dbReference>
<keyword evidence="9" id="KW-1185">Reference proteome</keyword>
<comment type="caution">
    <text evidence="8">The sequence shown here is derived from an EMBL/GenBank/DDBJ whole genome shotgun (WGS) entry which is preliminary data.</text>
</comment>
<evidence type="ECO:0000256" key="5">
    <source>
        <dbReference type="SAM" id="MobiDB-lite"/>
    </source>
</evidence>